<dbReference type="AlphaFoldDB" id="A0AA42BVH9"/>
<name>A0AA42BVH9_9MICO</name>
<comment type="caution">
    <text evidence="1">The sequence shown here is derived from an EMBL/GenBank/DDBJ whole genome shotgun (WGS) entry which is preliminary data.</text>
</comment>
<dbReference type="RefSeq" id="WP_259530259.1">
    <property type="nucleotide sequence ID" value="NZ_JANLCK010000009.1"/>
</dbReference>
<protein>
    <submittedName>
        <fullName evidence="1">Uncharacterized protein</fullName>
    </submittedName>
</protein>
<evidence type="ECO:0000313" key="2">
    <source>
        <dbReference type="Proteomes" id="UP001165587"/>
    </source>
</evidence>
<proteinExistence type="predicted"/>
<gene>
    <name evidence="1" type="ORF">N1028_15405</name>
</gene>
<organism evidence="1 2">
    <name type="scientific">Herbiconiux oxytropis</name>
    <dbReference type="NCBI Taxonomy" id="2970915"/>
    <lineage>
        <taxon>Bacteria</taxon>
        <taxon>Bacillati</taxon>
        <taxon>Actinomycetota</taxon>
        <taxon>Actinomycetes</taxon>
        <taxon>Micrococcales</taxon>
        <taxon>Microbacteriaceae</taxon>
        <taxon>Herbiconiux</taxon>
    </lineage>
</organism>
<accession>A0AA42BVH9</accession>
<sequence length="103" mass="11863">MTEDSRFPDVTMRELALQDLDALEVPESDIRRVFLELADLAQDTDLPGPDFVVAQETFLAMAASIRENFKKRTSLQEQADFLRARRELKEQLGVEIPDHYNPQ</sequence>
<dbReference type="Proteomes" id="UP001165587">
    <property type="component" value="Unassembled WGS sequence"/>
</dbReference>
<evidence type="ECO:0000313" key="1">
    <source>
        <dbReference type="EMBL" id="MCS5727281.1"/>
    </source>
</evidence>
<dbReference type="EMBL" id="JANLCK010000009">
    <property type="protein sequence ID" value="MCS5727281.1"/>
    <property type="molecule type" value="Genomic_DNA"/>
</dbReference>
<keyword evidence="2" id="KW-1185">Reference proteome</keyword>
<reference evidence="1" key="1">
    <citation type="submission" date="2022-08" db="EMBL/GenBank/DDBJ databases">
        <authorList>
            <person name="Deng Y."/>
            <person name="Han X.-F."/>
            <person name="Zhang Y.-Q."/>
        </authorList>
    </citation>
    <scope>NUCLEOTIDE SEQUENCE</scope>
    <source>
        <strain evidence="1">CPCC 203407</strain>
    </source>
</reference>